<organism evidence="1">
    <name type="scientific">Tanacetum cinerariifolium</name>
    <name type="common">Dalmatian daisy</name>
    <name type="synonym">Chrysanthemum cinerariifolium</name>
    <dbReference type="NCBI Taxonomy" id="118510"/>
    <lineage>
        <taxon>Eukaryota</taxon>
        <taxon>Viridiplantae</taxon>
        <taxon>Streptophyta</taxon>
        <taxon>Embryophyta</taxon>
        <taxon>Tracheophyta</taxon>
        <taxon>Spermatophyta</taxon>
        <taxon>Magnoliopsida</taxon>
        <taxon>eudicotyledons</taxon>
        <taxon>Gunneridae</taxon>
        <taxon>Pentapetalae</taxon>
        <taxon>asterids</taxon>
        <taxon>campanulids</taxon>
        <taxon>Asterales</taxon>
        <taxon>Asteraceae</taxon>
        <taxon>Asteroideae</taxon>
        <taxon>Anthemideae</taxon>
        <taxon>Anthemidinae</taxon>
        <taxon>Tanacetum</taxon>
    </lineage>
</organism>
<comment type="caution">
    <text evidence="1">The sequence shown here is derived from an EMBL/GenBank/DDBJ whole genome shotgun (WGS) entry which is preliminary data.</text>
</comment>
<evidence type="ECO:0000313" key="1">
    <source>
        <dbReference type="EMBL" id="GFD52897.1"/>
    </source>
</evidence>
<dbReference type="AlphaFoldDB" id="A0A699WZG5"/>
<gene>
    <name evidence="1" type="ORF">Tci_924866</name>
</gene>
<dbReference type="EMBL" id="BKCJ011787704">
    <property type="protein sequence ID" value="GFD52897.1"/>
    <property type="molecule type" value="Genomic_DNA"/>
</dbReference>
<reference evidence="1" key="1">
    <citation type="journal article" date="2019" name="Sci. Rep.">
        <title>Draft genome of Tanacetum cinerariifolium, the natural source of mosquito coil.</title>
        <authorList>
            <person name="Yamashiro T."/>
            <person name="Shiraishi A."/>
            <person name="Satake H."/>
            <person name="Nakayama K."/>
        </authorList>
    </citation>
    <scope>NUCLEOTIDE SEQUENCE</scope>
</reference>
<proteinExistence type="predicted"/>
<name>A0A699WZG5_TANCI</name>
<feature type="non-terminal residue" evidence="1">
    <location>
        <position position="1"/>
    </location>
</feature>
<accession>A0A699WZG5</accession>
<protein>
    <submittedName>
        <fullName evidence="1">Uncharacterized protein</fullName>
    </submittedName>
</protein>
<sequence>RNARIRGMQEIAGSAQSVENWAIELNGAGLQKRAAITAIRRVTERGIALSWVEIDKDGIIVEVFTSWGL</sequence>